<sequence>MYNGSGYRNEAAMSCFAGTKHHSSNQKKIIISICNLNSRWLVGDPYYHSDQGISTITNE</sequence>
<feature type="non-terminal residue" evidence="1">
    <location>
        <position position="59"/>
    </location>
</feature>
<evidence type="ECO:0000313" key="2">
    <source>
        <dbReference type="Proteomes" id="UP001233999"/>
    </source>
</evidence>
<name>A0AAD8A4F3_DIPPU</name>
<protein>
    <submittedName>
        <fullName evidence="1">Uncharacterized protein</fullName>
    </submittedName>
</protein>
<accession>A0AAD8A4F3</accession>
<organism evidence="1 2">
    <name type="scientific">Diploptera punctata</name>
    <name type="common">Pacific beetle cockroach</name>
    <dbReference type="NCBI Taxonomy" id="6984"/>
    <lineage>
        <taxon>Eukaryota</taxon>
        <taxon>Metazoa</taxon>
        <taxon>Ecdysozoa</taxon>
        <taxon>Arthropoda</taxon>
        <taxon>Hexapoda</taxon>
        <taxon>Insecta</taxon>
        <taxon>Pterygota</taxon>
        <taxon>Neoptera</taxon>
        <taxon>Polyneoptera</taxon>
        <taxon>Dictyoptera</taxon>
        <taxon>Blattodea</taxon>
        <taxon>Blaberoidea</taxon>
        <taxon>Blaberidae</taxon>
        <taxon>Diplopterinae</taxon>
        <taxon>Diploptera</taxon>
    </lineage>
</organism>
<comment type="caution">
    <text evidence="1">The sequence shown here is derived from an EMBL/GenBank/DDBJ whole genome shotgun (WGS) entry which is preliminary data.</text>
</comment>
<proteinExistence type="predicted"/>
<reference evidence="1" key="2">
    <citation type="submission" date="2023-05" db="EMBL/GenBank/DDBJ databases">
        <authorList>
            <person name="Fouks B."/>
        </authorList>
    </citation>
    <scope>NUCLEOTIDE SEQUENCE</scope>
    <source>
        <strain evidence="1">Stay&amp;Tobe</strain>
        <tissue evidence="1">Testes</tissue>
    </source>
</reference>
<dbReference type="EMBL" id="JASPKZ010003844">
    <property type="protein sequence ID" value="KAJ9592158.1"/>
    <property type="molecule type" value="Genomic_DNA"/>
</dbReference>
<feature type="non-terminal residue" evidence="1">
    <location>
        <position position="1"/>
    </location>
</feature>
<gene>
    <name evidence="1" type="ORF">L9F63_001274</name>
</gene>
<dbReference type="Proteomes" id="UP001233999">
    <property type="component" value="Unassembled WGS sequence"/>
</dbReference>
<keyword evidence="2" id="KW-1185">Reference proteome</keyword>
<dbReference type="AlphaFoldDB" id="A0AAD8A4F3"/>
<evidence type="ECO:0000313" key="1">
    <source>
        <dbReference type="EMBL" id="KAJ9592158.1"/>
    </source>
</evidence>
<reference evidence="1" key="1">
    <citation type="journal article" date="2023" name="IScience">
        <title>Live-bearing cockroach genome reveals convergent evolutionary mechanisms linked to viviparity in insects and beyond.</title>
        <authorList>
            <person name="Fouks B."/>
            <person name="Harrison M.C."/>
            <person name="Mikhailova A.A."/>
            <person name="Marchal E."/>
            <person name="English S."/>
            <person name="Carruthers M."/>
            <person name="Jennings E.C."/>
            <person name="Chiamaka E.L."/>
            <person name="Frigard R.A."/>
            <person name="Pippel M."/>
            <person name="Attardo G.M."/>
            <person name="Benoit J.B."/>
            <person name="Bornberg-Bauer E."/>
            <person name="Tobe S.S."/>
        </authorList>
    </citation>
    <scope>NUCLEOTIDE SEQUENCE</scope>
    <source>
        <strain evidence="1">Stay&amp;Tobe</strain>
    </source>
</reference>